<evidence type="ECO:0000313" key="5">
    <source>
        <dbReference type="EMBL" id="MDQ0341295.1"/>
    </source>
</evidence>
<dbReference type="PANTHER" id="PTHR43792">
    <property type="entry name" value="GNAT FAMILY, PUTATIVE (AFU_ORTHOLOGUE AFUA_3G00765)-RELATED-RELATED"/>
    <property type="match status" value="1"/>
</dbReference>
<sequence length="180" mass="20829">MEVIKGNGIILREIVEQDWNDIHTYAALPEVSRFQSWGPNTEEETKAFVKQILNEAKVQPRLRYAYAIIEKENSTMIGSCELNIRDIPNRIGEVAYIIHPAYWRKGYATEAAKQMIEFGFGTFNLHRIFATCDTRNIASAKVLGKIGMTLEGRMREDLLIKDGWRDSYLYSVLDHEWKAR</sequence>
<keyword evidence="6" id="KW-1185">Reference proteome</keyword>
<protein>
    <submittedName>
        <fullName evidence="5">RimJ/RimL family protein N-acetyltransferase</fullName>
    </submittedName>
</protein>
<accession>A0ABU0CYS2</accession>
<evidence type="ECO:0000256" key="1">
    <source>
        <dbReference type="ARBA" id="ARBA00022679"/>
    </source>
</evidence>
<dbReference type="RefSeq" id="WP_244679553.1">
    <property type="nucleotide sequence ID" value="NZ_JALIRM010000001.1"/>
</dbReference>
<dbReference type="PANTHER" id="PTHR43792:SF8">
    <property type="entry name" value="[RIBOSOMAL PROTEIN US5]-ALANINE N-ACETYLTRANSFERASE"/>
    <property type="match status" value="1"/>
</dbReference>
<feature type="domain" description="N-acetyltransferase" evidence="4">
    <location>
        <begin position="9"/>
        <end position="171"/>
    </location>
</feature>
<organism evidence="5 6">
    <name type="scientific">Lederbergia wuyishanensis</name>
    <dbReference type="NCBI Taxonomy" id="1347903"/>
    <lineage>
        <taxon>Bacteria</taxon>
        <taxon>Bacillati</taxon>
        <taxon>Bacillota</taxon>
        <taxon>Bacilli</taxon>
        <taxon>Bacillales</taxon>
        <taxon>Bacillaceae</taxon>
        <taxon>Lederbergia</taxon>
    </lineage>
</organism>
<dbReference type="InterPro" id="IPR051531">
    <property type="entry name" value="N-acetyltransferase"/>
</dbReference>
<gene>
    <name evidence="5" type="ORF">J2S14_000088</name>
</gene>
<comment type="caution">
    <text evidence="5">The sequence shown here is derived from an EMBL/GenBank/DDBJ whole genome shotgun (WGS) entry which is preliminary data.</text>
</comment>
<dbReference type="CDD" id="cd04301">
    <property type="entry name" value="NAT_SF"/>
    <property type="match status" value="1"/>
</dbReference>
<dbReference type="PROSITE" id="PS51186">
    <property type="entry name" value="GNAT"/>
    <property type="match status" value="1"/>
</dbReference>
<reference evidence="5 6" key="1">
    <citation type="submission" date="2023-07" db="EMBL/GenBank/DDBJ databases">
        <title>Genomic Encyclopedia of Type Strains, Phase IV (KMG-IV): sequencing the most valuable type-strain genomes for metagenomic binning, comparative biology and taxonomic classification.</title>
        <authorList>
            <person name="Goeker M."/>
        </authorList>
    </citation>
    <scope>NUCLEOTIDE SEQUENCE [LARGE SCALE GENOMIC DNA]</scope>
    <source>
        <strain evidence="5 6">DSM 27848</strain>
    </source>
</reference>
<evidence type="ECO:0000259" key="4">
    <source>
        <dbReference type="PROSITE" id="PS51186"/>
    </source>
</evidence>
<name>A0ABU0CYS2_9BACI</name>
<dbReference type="Gene3D" id="3.40.630.30">
    <property type="match status" value="1"/>
</dbReference>
<evidence type="ECO:0000313" key="6">
    <source>
        <dbReference type="Proteomes" id="UP001232343"/>
    </source>
</evidence>
<proteinExistence type="inferred from homology"/>
<keyword evidence="1" id="KW-0808">Transferase</keyword>
<dbReference type="SUPFAM" id="SSF55729">
    <property type="entry name" value="Acyl-CoA N-acyltransferases (Nat)"/>
    <property type="match status" value="1"/>
</dbReference>
<dbReference type="InterPro" id="IPR000182">
    <property type="entry name" value="GNAT_dom"/>
</dbReference>
<comment type="similarity">
    <text evidence="3">Belongs to the acetyltransferase family. RimJ subfamily.</text>
</comment>
<evidence type="ECO:0000256" key="2">
    <source>
        <dbReference type="ARBA" id="ARBA00023315"/>
    </source>
</evidence>
<keyword evidence="2" id="KW-0012">Acyltransferase</keyword>
<dbReference type="InterPro" id="IPR016181">
    <property type="entry name" value="Acyl_CoA_acyltransferase"/>
</dbReference>
<evidence type="ECO:0000256" key="3">
    <source>
        <dbReference type="ARBA" id="ARBA00038502"/>
    </source>
</evidence>
<dbReference type="Pfam" id="PF13302">
    <property type="entry name" value="Acetyltransf_3"/>
    <property type="match status" value="1"/>
</dbReference>
<dbReference type="Proteomes" id="UP001232343">
    <property type="component" value="Unassembled WGS sequence"/>
</dbReference>
<dbReference type="EMBL" id="JAUSUO010000001">
    <property type="protein sequence ID" value="MDQ0341295.1"/>
    <property type="molecule type" value="Genomic_DNA"/>
</dbReference>